<dbReference type="EMBL" id="OR343188">
    <property type="protein sequence ID" value="WNL49692.1"/>
    <property type="molecule type" value="Genomic_DNA"/>
</dbReference>
<proteinExistence type="predicted"/>
<keyword evidence="1" id="KW-0472">Membrane</keyword>
<keyword evidence="1" id="KW-1133">Transmembrane helix</keyword>
<reference evidence="2" key="1">
    <citation type="submission" date="2023-07" db="EMBL/GenBank/DDBJ databases">
        <authorList>
            <person name="Xia Y."/>
        </authorList>
    </citation>
    <scope>NUCLEOTIDE SEQUENCE</scope>
    <source>
        <strain evidence="2">F</strain>
    </source>
</reference>
<evidence type="ECO:0000313" key="2">
    <source>
        <dbReference type="EMBL" id="WNL49692.1"/>
    </source>
</evidence>
<evidence type="ECO:0000256" key="1">
    <source>
        <dbReference type="SAM" id="Phobius"/>
    </source>
</evidence>
<gene>
    <name evidence="2" type="ORF">MarFTMF_176</name>
</gene>
<keyword evidence="1 2" id="KW-0812">Transmembrane</keyword>
<name>A0AA96ERB3_9VIRU</name>
<protein>
    <submittedName>
        <fullName evidence="2">Transmembrane domain containing protein</fullName>
    </submittedName>
</protein>
<feature type="transmembrane region" description="Helical" evidence="1">
    <location>
        <begin position="36"/>
        <end position="57"/>
    </location>
</feature>
<organism evidence="2">
    <name type="scientific">Marseillevirus sp</name>
    <dbReference type="NCBI Taxonomy" id="2809551"/>
    <lineage>
        <taxon>Viruses</taxon>
        <taxon>Varidnaviria</taxon>
        <taxon>Bamfordvirae</taxon>
        <taxon>Nucleocytoviricota</taxon>
        <taxon>Megaviricetes</taxon>
        <taxon>Pimascovirales</taxon>
        <taxon>Pimascovirales incertae sedis</taxon>
        <taxon>Marseilleviridae</taxon>
        <taxon>Marseillevirus</taxon>
    </lineage>
</organism>
<accession>A0AA96ERB3</accession>
<sequence>MSRLAVSLFAFGIFLSSLFALLMSHFTDEKPNSLELLFSVLLFMIVYTALAGTGYAFSKWRAHSTS</sequence>